<dbReference type="AlphaFoldDB" id="A0A9Q0MGW0"/>
<keyword evidence="1 2" id="KW-0175">Coiled coil</keyword>
<evidence type="ECO:0000313" key="5">
    <source>
        <dbReference type="EMBL" id="KAJ6224878.1"/>
    </source>
</evidence>
<evidence type="ECO:0000256" key="3">
    <source>
        <dbReference type="SAM" id="MobiDB-lite"/>
    </source>
</evidence>
<dbReference type="Proteomes" id="UP001142055">
    <property type="component" value="Chromosome 1"/>
</dbReference>
<feature type="compositionally biased region" description="Acidic residues" evidence="3">
    <location>
        <begin position="151"/>
        <end position="166"/>
    </location>
</feature>
<feature type="domain" description="A-kinase anchor protein 2 C-terminal" evidence="4">
    <location>
        <begin position="110"/>
        <end position="224"/>
    </location>
</feature>
<feature type="compositionally biased region" description="Low complexity" evidence="3">
    <location>
        <begin position="16"/>
        <end position="32"/>
    </location>
</feature>
<dbReference type="EMBL" id="JAPWDV010000001">
    <property type="protein sequence ID" value="KAJ6224878.1"/>
    <property type="molecule type" value="Genomic_DNA"/>
</dbReference>
<comment type="caution">
    <text evidence="5">The sequence shown here is derived from an EMBL/GenBank/DDBJ whole genome shotgun (WGS) entry which is preliminary data.</text>
</comment>
<reference evidence="5" key="1">
    <citation type="submission" date="2022-12" db="EMBL/GenBank/DDBJ databases">
        <title>Genome assemblies of Blomia tropicalis.</title>
        <authorList>
            <person name="Cui Y."/>
        </authorList>
    </citation>
    <scope>NUCLEOTIDE SEQUENCE</scope>
    <source>
        <tissue evidence="5">Adult mites</tissue>
    </source>
</reference>
<accession>A0A9Q0MGW0</accession>
<evidence type="ECO:0000256" key="1">
    <source>
        <dbReference type="ARBA" id="ARBA00023054"/>
    </source>
</evidence>
<feature type="region of interest" description="Disordered" evidence="3">
    <location>
        <begin position="150"/>
        <end position="180"/>
    </location>
</feature>
<dbReference type="PROSITE" id="PS51257">
    <property type="entry name" value="PROKAR_LIPOPROTEIN"/>
    <property type="match status" value="1"/>
</dbReference>
<feature type="region of interest" description="Disordered" evidence="3">
    <location>
        <begin position="15"/>
        <end position="50"/>
    </location>
</feature>
<gene>
    <name evidence="5" type="ORF">RDWZM_003423</name>
</gene>
<organism evidence="5 6">
    <name type="scientific">Blomia tropicalis</name>
    <name type="common">Mite</name>
    <dbReference type="NCBI Taxonomy" id="40697"/>
    <lineage>
        <taxon>Eukaryota</taxon>
        <taxon>Metazoa</taxon>
        <taxon>Ecdysozoa</taxon>
        <taxon>Arthropoda</taxon>
        <taxon>Chelicerata</taxon>
        <taxon>Arachnida</taxon>
        <taxon>Acari</taxon>
        <taxon>Acariformes</taxon>
        <taxon>Sarcoptiformes</taxon>
        <taxon>Astigmata</taxon>
        <taxon>Glycyphagoidea</taxon>
        <taxon>Echimyopodidae</taxon>
        <taxon>Blomia</taxon>
    </lineage>
</organism>
<sequence>MRIYTEEGRKASMGKTLLSPTLSASSTSSLSSCGMTQTSPIADTEQYSSNNQMIKSPTISMHRFINSKGKQMTRDGGLVGAHFHGDSIVGEYNEPRLPRFITNNHNFYRKRLSAIDKIQEELQEMKKREDELRVQRVRSVGMSYPNLNSICDEDFQSSDDQTVESSEENKDSFHSSRCSSNPDISINVRELILDDNTVRSETPLTIGGPRRKIPLIAMWEGRIQELNNDKSTK</sequence>
<name>A0A9Q0MGW0_BLOTA</name>
<feature type="compositionally biased region" description="Polar residues" evidence="3">
    <location>
        <begin position="33"/>
        <end position="50"/>
    </location>
</feature>
<dbReference type="InterPro" id="IPR029304">
    <property type="entry name" value="AKAP2_C"/>
</dbReference>
<evidence type="ECO:0000313" key="6">
    <source>
        <dbReference type="Proteomes" id="UP001142055"/>
    </source>
</evidence>
<evidence type="ECO:0000259" key="4">
    <source>
        <dbReference type="Pfam" id="PF15304"/>
    </source>
</evidence>
<evidence type="ECO:0000256" key="2">
    <source>
        <dbReference type="SAM" id="Coils"/>
    </source>
</evidence>
<dbReference type="Pfam" id="PF15304">
    <property type="entry name" value="AKAP2_C"/>
    <property type="match status" value="1"/>
</dbReference>
<protein>
    <recommendedName>
        <fullName evidence="4">A-kinase anchor protein 2 C-terminal domain-containing protein</fullName>
    </recommendedName>
</protein>
<keyword evidence="6" id="KW-1185">Reference proteome</keyword>
<feature type="coiled-coil region" evidence="2">
    <location>
        <begin position="108"/>
        <end position="135"/>
    </location>
</feature>
<proteinExistence type="predicted"/>